<feature type="compositionally biased region" description="Gly residues" evidence="1">
    <location>
        <begin position="13"/>
        <end position="25"/>
    </location>
</feature>
<dbReference type="EMBL" id="CADCVO010000015">
    <property type="protein sequence ID" value="CAA9466524.1"/>
    <property type="molecule type" value="Genomic_DNA"/>
</dbReference>
<feature type="non-terminal residue" evidence="2">
    <location>
        <position position="1"/>
    </location>
</feature>
<dbReference type="GO" id="GO:0003939">
    <property type="term" value="F:L-iditol 2-dehydrogenase (NAD+) activity"/>
    <property type="evidence" value="ECO:0007669"/>
    <property type="project" value="UniProtKB-EC"/>
</dbReference>
<accession>A0A6J4RG06</accession>
<feature type="region of interest" description="Disordered" evidence="1">
    <location>
        <begin position="129"/>
        <end position="151"/>
    </location>
</feature>
<dbReference type="AlphaFoldDB" id="A0A6J4RG06"/>
<feature type="compositionally biased region" description="Basic residues" evidence="1">
    <location>
        <begin position="65"/>
        <end position="81"/>
    </location>
</feature>
<organism evidence="2">
    <name type="scientific">uncultured Solirubrobacteraceae bacterium</name>
    <dbReference type="NCBI Taxonomy" id="1162706"/>
    <lineage>
        <taxon>Bacteria</taxon>
        <taxon>Bacillati</taxon>
        <taxon>Actinomycetota</taxon>
        <taxon>Thermoleophilia</taxon>
        <taxon>Solirubrobacterales</taxon>
        <taxon>Solirubrobacteraceae</taxon>
        <taxon>environmental samples</taxon>
    </lineage>
</organism>
<proteinExistence type="predicted"/>
<dbReference type="EC" id="1.1.1.14" evidence="2"/>
<evidence type="ECO:0000313" key="2">
    <source>
        <dbReference type="EMBL" id="CAA9466524.1"/>
    </source>
</evidence>
<feature type="non-terminal residue" evidence="2">
    <location>
        <position position="354"/>
    </location>
</feature>
<name>A0A6J4RG06_9ACTN</name>
<reference evidence="2" key="1">
    <citation type="submission" date="2020-02" db="EMBL/GenBank/DDBJ databases">
        <authorList>
            <person name="Meier V. D."/>
        </authorList>
    </citation>
    <scope>NUCLEOTIDE SEQUENCE</scope>
    <source>
        <strain evidence="2">AVDCRST_MAG13</strain>
    </source>
</reference>
<feature type="compositionally biased region" description="Basic and acidic residues" evidence="1">
    <location>
        <begin position="184"/>
        <end position="193"/>
    </location>
</feature>
<feature type="compositionally biased region" description="Low complexity" evidence="1">
    <location>
        <begin position="138"/>
        <end position="151"/>
    </location>
</feature>
<sequence>GGGRVPWATRLPDGGGRRAGAGSGRGARPRRGLRHLRERPQVLPRRLEVLGRRDPPGVGRDRGHPRARVRRRGRAPGRGGRHPLGDRRGRPRRLGADRPVLGVPLLPARPVPHVRAARHLRLQAPDAGRHGAVHDLPRPGAGAQGLQGPARRPCRLRRAALVLAARGGAGEHLLRGRRRGGGLRPDRPRHGGRGEGQGPGPRGRPRHGGPQARARAGLRCRQHREHRPRGPAGARQAAHRRLRRGRLPRGDGPPVRRGAGADAPAQARHLRRVQRLQGQRLRRLERHLRRQGARRPRGPPRAPLLAGRHPDDRVRPPPDGPHLHPPASAGAVRGGPRPRGRRLLLDQGLAHPVM</sequence>
<gene>
    <name evidence="2" type="ORF">AVDCRST_MAG13-88</name>
</gene>
<feature type="compositionally biased region" description="Basic and acidic residues" evidence="1">
    <location>
        <begin position="45"/>
        <end position="64"/>
    </location>
</feature>
<feature type="compositionally biased region" description="Basic residues" evidence="1">
    <location>
        <begin position="237"/>
        <end position="247"/>
    </location>
</feature>
<feature type="compositionally biased region" description="Basic residues" evidence="1">
    <location>
        <begin position="268"/>
        <end position="298"/>
    </location>
</feature>
<feature type="compositionally biased region" description="Basic residues" evidence="1">
    <location>
        <begin position="27"/>
        <end position="37"/>
    </location>
</feature>
<feature type="compositionally biased region" description="Low complexity" evidence="1">
    <location>
        <begin position="325"/>
        <end position="335"/>
    </location>
</feature>
<keyword evidence="2" id="KW-0560">Oxidoreductase</keyword>
<feature type="region of interest" description="Disordered" evidence="1">
    <location>
        <begin position="172"/>
        <end position="354"/>
    </location>
</feature>
<protein>
    <submittedName>
        <fullName evidence="2">Sorbitol dehydrogenase</fullName>
        <ecNumber evidence="2">1.1.1.14</ecNumber>
    </submittedName>
</protein>
<feature type="compositionally biased region" description="Low complexity" evidence="1">
    <location>
        <begin position="345"/>
        <end position="354"/>
    </location>
</feature>
<evidence type="ECO:0000256" key="1">
    <source>
        <dbReference type="SAM" id="MobiDB-lite"/>
    </source>
</evidence>
<feature type="compositionally biased region" description="Basic residues" evidence="1">
    <location>
        <begin position="216"/>
        <end position="229"/>
    </location>
</feature>
<feature type="compositionally biased region" description="Low complexity" evidence="1">
    <location>
        <begin position="250"/>
        <end position="261"/>
    </location>
</feature>
<feature type="region of interest" description="Disordered" evidence="1">
    <location>
        <begin position="1"/>
        <end position="98"/>
    </location>
</feature>